<reference evidence="2 3" key="1">
    <citation type="journal article" date="2020" name="Nature">
        <title>Six reference-quality genomes reveal evolution of bat adaptations.</title>
        <authorList>
            <person name="Jebb D."/>
            <person name="Huang Z."/>
            <person name="Pippel M."/>
            <person name="Hughes G.M."/>
            <person name="Lavrichenko K."/>
            <person name="Devanna P."/>
            <person name="Winkler S."/>
            <person name="Jermiin L.S."/>
            <person name="Skirmuntt E.C."/>
            <person name="Katzourakis A."/>
            <person name="Burkitt-Gray L."/>
            <person name="Ray D.A."/>
            <person name="Sullivan K.A.M."/>
            <person name="Roscito J.G."/>
            <person name="Kirilenko B.M."/>
            <person name="Davalos L.M."/>
            <person name="Corthals A.P."/>
            <person name="Power M.L."/>
            <person name="Jones G."/>
            <person name="Ransome R.D."/>
            <person name="Dechmann D.K.N."/>
            <person name="Locatelli A.G."/>
            <person name="Puechmaille S.J."/>
            <person name="Fedrigo O."/>
            <person name="Jarvis E.D."/>
            <person name="Hiller M."/>
            <person name="Vernes S.C."/>
            <person name="Myers E.W."/>
            <person name="Teeling E.C."/>
        </authorList>
    </citation>
    <scope>NUCLEOTIDE SEQUENCE [LARGE SCALE GENOMIC DNA]</scope>
    <source>
        <strain evidence="2">MRouAeg1</strain>
        <tissue evidence="2">Muscle</tissue>
    </source>
</reference>
<feature type="compositionally biased region" description="Polar residues" evidence="1">
    <location>
        <begin position="1"/>
        <end position="14"/>
    </location>
</feature>
<gene>
    <name evidence="2" type="ORF">HJG63_010879</name>
</gene>
<protein>
    <submittedName>
        <fullName evidence="2">Uncharacterized protein</fullName>
    </submittedName>
</protein>
<feature type="region of interest" description="Disordered" evidence="1">
    <location>
        <begin position="1"/>
        <end position="26"/>
    </location>
</feature>
<proteinExistence type="predicted"/>
<sequence>MHSCCSHGTQSQRSVPAAQTDRNGTLASHCLPPQTHLLLTVRSPCTVSSSPGSVWSSLLSSCMSSVVRNPTPTGAVVVTRYLSAPEPHCPVQSPSFSAASPPDEVTQTLASEESESLETQCPLPALAVILLHLSP</sequence>
<organism evidence="2 3">
    <name type="scientific">Rousettus aegyptiacus</name>
    <name type="common">Egyptian fruit bat</name>
    <name type="synonym">Pteropus aegyptiacus</name>
    <dbReference type="NCBI Taxonomy" id="9407"/>
    <lineage>
        <taxon>Eukaryota</taxon>
        <taxon>Metazoa</taxon>
        <taxon>Chordata</taxon>
        <taxon>Craniata</taxon>
        <taxon>Vertebrata</taxon>
        <taxon>Euteleostomi</taxon>
        <taxon>Mammalia</taxon>
        <taxon>Eutheria</taxon>
        <taxon>Laurasiatheria</taxon>
        <taxon>Chiroptera</taxon>
        <taxon>Yinpterochiroptera</taxon>
        <taxon>Pteropodoidea</taxon>
        <taxon>Pteropodidae</taxon>
        <taxon>Rousettinae</taxon>
        <taxon>Rousettus</taxon>
    </lineage>
</organism>
<dbReference type="EMBL" id="JACASE010000004">
    <property type="protein sequence ID" value="KAF6474709.1"/>
    <property type="molecule type" value="Genomic_DNA"/>
</dbReference>
<dbReference type="AlphaFoldDB" id="A0A7J8HS43"/>
<evidence type="ECO:0000313" key="2">
    <source>
        <dbReference type="EMBL" id="KAF6474709.1"/>
    </source>
</evidence>
<dbReference type="Proteomes" id="UP000593571">
    <property type="component" value="Unassembled WGS sequence"/>
</dbReference>
<comment type="caution">
    <text evidence="2">The sequence shown here is derived from an EMBL/GenBank/DDBJ whole genome shotgun (WGS) entry which is preliminary data.</text>
</comment>
<name>A0A7J8HS43_ROUAE</name>
<keyword evidence="3" id="KW-1185">Reference proteome</keyword>
<evidence type="ECO:0000313" key="3">
    <source>
        <dbReference type="Proteomes" id="UP000593571"/>
    </source>
</evidence>
<accession>A0A7J8HS43</accession>
<evidence type="ECO:0000256" key="1">
    <source>
        <dbReference type="SAM" id="MobiDB-lite"/>
    </source>
</evidence>